<evidence type="ECO:0000256" key="1">
    <source>
        <dbReference type="SAM" id="MobiDB-lite"/>
    </source>
</evidence>
<evidence type="ECO:0000313" key="4">
    <source>
        <dbReference type="Proteomes" id="UP000315439"/>
    </source>
</evidence>
<dbReference type="AlphaFoldDB" id="A0A545U022"/>
<evidence type="ECO:0000256" key="2">
    <source>
        <dbReference type="SAM" id="Phobius"/>
    </source>
</evidence>
<protein>
    <submittedName>
        <fullName evidence="3">AgmX/PglI C-terminal domain-containing protein</fullName>
    </submittedName>
</protein>
<dbReference type="NCBIfam" id="NF033768">
    <property type="entry name" value="myxo_SS_tail"/>
    <property type="match status" value="1"/>
</dbReference>
<organism evidence="3 4">
    <name type="scientific">Aliikangiella coralliicola</name>
    <dbReference type="NCBI Taxonomy" id="2592383"/>
    <lineage>
        <taxon>Bacteria</taxon>
        <taxon>Pseudomonadati</taxon>
        <taxon>Pseudomonadota</taxon>
        <taxon>Gammaproteobacteria</taxon>
        <taxon>Oceanospirillales</taxon>
        <taxon>Pleioneaceae</taxon>
        <taxon>Aliikangiella</taxon>
    </lineage>
</organism>
<evidence type="ECO:0000313" key="3">
    <source>
        <dbReference type="EMBL" id="TQV82811.1"/>
    </source>
</evidence>
<keyword evidence="2" id="KW-0472">Membrane</keyword>
<dbReference type="EMBL" id="VIKS01000015">
    <property type="protein sequence ID" value="TQV82811.1"/>
    <property type="molecule type" value="Genomic_DNA"/>
</dbReference>
<accession>A0A545U022</accession>
<dbReference type="RefSeq" id="WP_142934456.1">
    <property type="nucleotide sequence ID" value="NZ_ML660171.1"/>
</dbReference>
<sequence>MSSTLTLQPLALDLALPWKPLVEQEEKFKRWSIRAAIFLLVLFIIVPFLPVFEAELIPKERLVKTKVILERKEIPTPKAEVVKSRPKPVVKPKPEKVKPKVKKEKAKPKLGNNKAKSVKKKPVSTKASVAKSHGLAKVSSELNALRGALNVAGMKKKKITSKNAGIVATVSHKKLGENTANRRATGISVNENLMKGEVSKLAAHQTTAVDGVVTEGVSNGTVEYRSYKSGQRDMDSIRRIFEEKKGAIYALYNRALDEYPDLNGKFVFRLVILPSGKITGLKLVSSELSLNSLEQDMLSRIQQIDFGPDDVSSTEVEYKFVFIPS</sequence>
<dbReference type="InterPro" id="IPR049806">
    <property type="entry name" value="MasK-like_C"/>
</dbReference>
<keyword evidence="2" id="KW-1133">Transmembrane helix</keyword>
<feature type="compositionally biased region" description="Basic residues" evidence="1">
    <location>
        <begin position="99"/>
        <end position="108"/>
    </location>
</feature>
<reference evidence="3 4" key="1">
    <citation type="submission" date="2019-07" db="EMBL/GenBank/DDBJ databases">
        <title>Draft genome for Aliikangiella sp. M105.</title>
        <authorList>
            <person name="Wang G."/>
        </authorList>
    </citation>
    <scope>NUCLEOTIDE SEQUENCE [LARGE SCALE GENOMIC DNA]</scope>
    <source>
        <strain evidence="3 4">M105</strain>
    </source>
</reference>
<comment type="caution">
    <text evidence="3">The sequence shown here is derived from an EMBL/GenBank/DDBJ whole genome shotgun (WGS) entry which is preliminary data.</text>
</comment>
<dbReference type="Proteomes" id="UP000315439">
    <property type="component" value="Unassembled WGS sequence"/>
</dbReference>
<feature type="transmembrane region" description="Helical" evidence="2">
    <location>
        <begin position="33"/>
        <end position="52"/>
    </location>
</feature>
<proteinExistence type="predicted"/>
<keyword evidence="4" id="KW-1185">Reference proteome</keyword>
<keyword evidence="2" id="KW-0812">Transmembrane</keyword>
<dbReference type="OrthoDB" id="7057177at2"/>
<feature type="region of interest" description="Disordered" evidence="1">
    <location>
        <begin position="79"/>
        <end position="130"/>
    </location>
</feature>
<name>A0A545U022_9GAMM</name>
<gene>
    <name evidence="3" type="ORF">FLL46_23880</name>
</gene>